<sequence>MKKSTDADLDPKFLEMVMALDTAMKRMDSFNQEKVSFALDTFLRRKEKFSKFDILNCEEVV</sequence>
<evidence type="ECO:0000313" key="2">
    <source>
        <dbReference type="Proteomes" id="UP000018936"/>
    </source>
</evidence>
<dbReference type="EMBL" id="AZIM01000071">
    <property type="protein sequence ID" value="ETE73581.1"/>
    <property type="molecule type" value="Genomic_DNA"/>
</dbReference>
<evidence type="ECO:0000313" key="1">
    <source>
        <dbReference type="EMBL" id="ETE73581.1"/>
    </source>
</evidence>
<keyword evidence="2" id="KW-1185">Reference proteome</keyword>
<gene>
    <name evidence="1" type="primary">Bin3</name>
    <name evidence="1" type="ORF">L345_00575</name>
</gene>
<organism evidence="1 2">
    <name type="scientific">Ophiophagus hannah</name>
    <name type="common">King cobra</name>
    <name type="synonym">Naja hannah</name>
    <dbReference type="NCBI Taxonomy" id="8665"/>
    <lineage>
        <taxon>Eukaryota</taxon>
        <taxon>Metazoa</taxon>
        <taxon>Chordata</taxon>
        <taxon>Craniata</taxon>
        <taxon>Vertebrata</taxon>
        <taxon>Euteleostomi</taxon>
        <taxon>Lepidosauria</taxon>
        <taxon>Squamata</taxon>
        <taxon>Bifurcata</taxon>
        <taxon>Unidentata</taxon>
        <taxon>Episquamata</taxon>
        <taxon>Toxicofera</taxon>
        <taxon>Serpentes</taxon>
        <taxon>Colubroidea</taxon>
        <taxon>Elapidae</taxon>
        <taxon>Elapinae</taxon>
        <taxon>Ophiophagus</taxon>
    </lineage>
</organism>
<proteinExistence type="predicted"/>
<reference evidence="1 2" key="1">
    <citation type="journal article" date="2013" name="Proc. Natl. Acad. Sci. U.S.A.">
        <title>The king cobra genome reveals dynamic gene evolution and adaptation in the snake venom system.</title>
        <authorList>
            <person name="Vonk F.J."/>
            <person name="Casewell N.R."/>
            <person name="Henkel C.V."/>
            <person name="Heimberg A.M."/>
            <person name="Jansen H.J."/>
            <person name="McCleary R.J."/>
            <person name="Kerkkamp H.M."/>
            <person name="Vos R.A."/>
            <person name="Guerreiro I."/>
            <person name="Calvete J.J."/>
            <person name="Wuster W."/>
            <person name="Woods A.E."/>
            <person name="Logan J.M."/>
            <person name="Harrison R.A."/>
            <person name="Castoe T.A."/>
            <person name="de Koning A.P."/>
            <person name="Pollock D.D."/>
            <person name="Yandell M."/>
            <person name="Calderon D."/>
            <person name="Renjifo C."/>
            <person name="Currier R.B."/>
            <person name="Salgado D."/>
            <person name="Pla D."/>
            <person name="Sanz L."/>
            <person name="Hyder A.S."/>
            <person name="Ribeiro J.M."/>
            <person name="Arntzen J.W."/>
            <person name="van den Thillart G.E."/>
            <person name="Boetzer M."/>
            <person name="Pirovano W."/>
            <person name="Dirks R.P."/>
            <person name="Spaink H.P."/>
            <person name="Duboule D."/>
            <person name="McGlinn E."/>
            <person name="Kini R.M."/>
            <person name="Richardson M.K."/>
        </authorList>
    </citation>
    <scope>NUCLEOTIDE SEQUENCE</scope>
    <source>
        <tissue evidence="1">Blood</tissue>
    </source>
</reference>
<name>V8PHY5_OPHHA</name>
<dbReference type="AlphaFoldDB" id="V8PHY5"/>
<protein>
    <submittedName>
        <fullName evidence="1">Bridging integrator 3</fullName>
    </submittedName>
</protein>
<comment type="caution">
    <text evidence="1">The sequence shown here is derived from an EMBL/GenBank/DDBJ whole genome shotgun (WGS) entry which is preliminary data.</text>
</comment>
<dbReference type="OrthoDB" id="446293at2759"/>
<dbReference type="Proteomes" id="UP000018936">
    <property type="component" value="Unassembled WGS sequence"/>
</dbReference>
<accession>V8PHY5</accession>